<reference evidence="4" key="1">
    <citation type="journal article" date="2022" name="Genome Biol. Evol.">
        <title>A New Gene Family Diagnostic for Intracellular Biomineralization of Amorphous Ca Carbonates by Cyanobacteria.</title>
        <authorList>
            <person name="Benzerara K."/>
            <person name="Duprat E."/>
            <person name="Bitard-Feildel T."/>
            <person name="Caumes G."/>
            <person name="Cassier-Chauvat C."/>
            <person name="Chauvat F."/>
            <person name="Dezi M."/>
            <person name="Diop S.I."/>
            <person name="Gaschignard G."/>
            <person name="Gorgen S."/>
            <person name="Gugger M."/>
            <person name="Lopez-Garcia P."/>
            <person name="Millet M."/>
            <person name="Skouri-Panet F."/>
            <person name="Moreira D."/>
            <person name="Callebaut I."/>
        </authorList>
    </citation>
    <scope>NUCLEOTIDE SEQUENCE</scope>
    <source>
        <strain evidence="4">G9</strain>
    </source>
</reference>
<reference evidence="4" key="2">
    <citation type="submission" date="2022-01" db="EMBL/GenBank/DDBJ databases">
        <authorList>
            <person name="Zivanovic Y."/>
            <person name="Moreira D."/>
            <person name="Lopez-Garcia P."/>
        </authorList>
    </citation>
    <scope>NUCLEOTIDE SEQUENCE</scope>
    <source>
        <strain evidence="4">G9</strain>
    </source>
</reference>
<dbReference type="PROSITE" id="PS50006">
    <property type="entry name" value="FHA_DOMAIN"/>
    <property type="match status" value="1"/>
</dbReference>
<feature type="domain" description="FHA" evidence="3">
    <location>
        <begin position="29"/>
        <end position="87"/>
    </location>
</feature>
<evidence type="ECO:0000313" key="5">
    <source>
        <dbReference type="Proteomes" id="UP001154265"/>
    </source>
</evidence>
<keyword evidence="2" id="KW-1133">Transmembrane helix</keyword>
<feature type="transmembrane region" description="Helical" evidence="2">
    <location>
        <begin position="183"/>
        <end position="202"/>
    </location>
</feature>
<dbReference type="InterPro" id="IPR008984">
    <property type="entry name" value="SMAD_FHA_dom_sf"/>
</dbReference>
<evidence type="ECO:0000259" key="3">
    <source>
        <dbReference type="PROSITE" id="PS50006"/>
    </source>
</evidence>
<keyword evidence="2" id="KW-0472">Membrane</keyword>
<accession>A0ABT6EYY5</accession>
<name>A0ABT6EYY5_9SYNE</name>
<evidence type="ECO:0000256" key="2">
    <source>
        <dbReference type="SAM" id="Phobius"/>
    </source>
</evidence>
<comment type="caution">
    <text evidence="4">The sequence shown here is derived from an EMBL/GenBank/DDBJ whole genome shotgun (WGS) entry which is preliminary data.</text>
</comment>
<evidence type="ECO:0000256" key="1">
    <source>
        <dbReference type="SAM" id="MobiDB-lite"/>
    </source>
</evidence>
<organism evidence="4 5">
    <name type="scientific">Candidatus Synechococcus calcipolaris G9</name>
    <dbReference type="NCBI Taxonomy" id="1497997"/>
    <lineage>
        <taxon>Bacteria</taxon>
        <taxon>Bacillati</taxon>
        <taxon>Cyanobacteriota</taxon>
        <taxon>Cyanophyceae</taxon>
        <taxon>Synechococcales</taxon>
        <taxon>Synechococcaceae</taxon>
        <taxon>Synechococcus</taxon>
    </lineage>
</organism>
<feature type="compositionally biased region" description="Low complexity" evidence="1">
    <location>
        <begin position="130"/>
        <end position="142"/>
    </location>
</feature>
<dbReference type="Proteomes" id="UP001154265">
    <property type="component" value="Unassembled WGS sequence"/>
</dbReference>
<dbReference type="SMART" id="SM00240">
    <property type="entry name" value="FHA"/>
    <property type="match status" value="1"/>
</dbReference>
<dbReference type="SUPFAM" id="SSF49879">
    <property type="entry name" value="SMAD/FHA domain"/>
    <property type="match status" value="1"/>
</dbReference>
<dbReference type="EMBL" id="JAKKUT010000002">
    <property type="protein sequence ID" value="MDG2990787.1"/>
    <property type="molecule type" value="Genomic_DNA"/>
</dbReference>
<dbReference type="Gene3D" id="2.60.200.20">
    <property type="match status" value="1"/>
</dbReference>
<dbReference type="RefSeq" id="WP_277866684.1">
    <property type="nucleotide sequence ID" value="NZ_JAKKUT010000002.1"/>
</dbReference>
<proteinExistence type="predicted"/>
<dbReference type="Pfam" id="PF00498">
    <property type="entry name" value="FHA"/>
    <property type="match status" value="1"/>
</dbReference>
<sequence>MSDTTQDHHVLTIEDESGSRTLILKAATYSLGRDSSNGIVIKGKGVSRQHALLLRLPAPNGYQYRVVDGNSEGKASANGVLVNGKRSNSHNLKHRDEIYFGSGVRAVYEIVSMENSQFIQYLEPADYQSIKSSPKTSTSTTISEEDSQEQTLFNQVIPPELSEGAVAKSPVEQPAASTPNRPWWIIGVVAIILIALGAGLLLNREESSPPPEPASQEQS</sequence>
<protein>
    <submittedName>
        <fullName evidence="4">FHA domain-containing protein</fullName>
    </submittedName>
</protein>
<keyword evidence="5" id="KW-1185">Reference proteome</keyword>
<keyword evidence="2" id="KW-0812">Transmembrane</keyword>
<dbReference type="InterPro" id="IPR000253">
    <property type="entry name" value="FHA_dom"/>
</dbReference>
<feature type="region of interest" description="Disordered" evidence="1">
    <location>
        <begin position="130"/>
        <end position="150"/>
    </location>
</feature>
<gene>
    <name evidence="4" type="ORF">L3556_07565</name>
</gene>
<evidence type="ECO:0000313" key="4">
    <source>
        <dbReference type="EMBL" id="MDG2990787.1"/>
    </source>
</evidence>